<evidence type="ECO:0000256" key="6">
    <source>
        <dbReference type="ARBA" id="ARBA00023136"/>
    </source>
</evidence>
<evidence type="ECO:0000259" key="12">
    <source>
        <dbReference type="Pfam" id="PF00060"/>
    </source>
</evidence>
<keyword evidence="8" id="KW-0325">Glycoprotein</keyword>
<evidence type="ECO:0000256" key="11">
    <source>
        <dbReference type="SAM" id="Phobius"/>
    </source>
</evidence>
<organism evidence="13 14">
    <name type="scientific">Chlamydomonas eustigma</name>
    <dbReference type="NCBI Taxonomy" id="1157962"/>
    <lineage>
        <taxon>Eukaryota</taxon>
        <taxon>Viridiplantae</taxon>
        <taxon>Chlorophyta</taxon>
        <taxon>core chlorophytes</taxon>
        <taxon>Chlorophyceae</taxon>
        <taxon>CS clade</taxon>
        <taxon>Chlamydomonadales</taxon>
        <taxon>Chlamydomonadaceae</taxon>
        <taxon>Chlamydomonas</taxon>
    </lineage>
</organism>
<comment type="caution">
    <text evidence="13">The sequence shown here is derived from an EMBL/GenBank/DDBJ whole genome shotgun (WGS) entry which is preliminary data.</text>
</comment>
<feature type="transmembrane region" description="Helical" evidence="11">
    <location>
        <begin position="92"/>
        <end position="112"/>
    </location>
</feature>
<sequence length="313" mass="34691">MTSAICSERHKMTRRPYQMHGHLPPIYQSLAYALSKYDCLISGLTMTPERMPIMDFMVPDVYAGFQVMAFAPQVRITSITDKMLQVFKPFSVNLWLAILGLVGVSALTMYIFESGRGVNPDEFSWWEVRPSMYPWLRSEHLQERYQAPVFMMQLDRIGHCAYRGVTSVTSGETLIPSTGPGRIYGAGLVICFMILTASYTANLASILTLNSISGKTITSVYDILAQDKVRCVRNGTAHLAFVRQAFPSLKVLPTNPASEVGLAENMLAGKCDAAISTTPLIRYFLATNTELGCQMQLVGPVLSVGVRKKCMSM</sequence>
<evidence type="ECO:0000256" key="9">
    <source>
        <dbReference type="ARBA" id="ARBA00023286"/>
    </source>
</evidence>
<keyword evidence="3 11" id="KW-0812">Transmembrane</keyword>
<dbReference type="InterPro" id="IPR001320">
    <property type="entry name" value="Iontro_rcpt_C"/>
</dbReference>
<keyword evidence="4 11" id="KW-1133">Transmembrane helix</keyword>
<evidence type="ECO:0000256" key="8">
    <source>
        <dbReference type="ARBA" id="ARBA00023180"/>
    </source>
</evidence>
<evidence type="ECO:0000256" key="5">
    <source>
        <dbReference type="ARBA" id="ARBA00023065"/>
    </source>
</evidence>
<keyword evidence="2" id="KW-0813">Transport</keyword>
<evidence type="ECO:0000256" key="3">
    <source>
        <dbReference type="ARBA" id="ARBA00022692"/>
    </source>
</evidence>
<evidence type="ECO:0000256" key="7">
    <source>
        <dbReference type="ARBA" id="ARBA00023170"/>
    </source>
</evidence>
<evidence type="ECO:0000256" key="4">
    <source>
        <dbReference type="ARBA" id="ARBA00022989"/>
    </source>
</evidence>
<comment type="subcellular location">
    <subcellularLocation>
        <location evidence="1">Membrane</location>
        <topology evidence="1">Multi-pass membrane protein</topology>
    </subcellularLocation>
</comment>
<dbReference type="EMBL" id="BEGY01000011">
    <property type="protein sequence ID" value="GAX75199.1"/>
    <property type="molecule type" value="Genomic_DNA"/>
</dbReference>
<keyword evidence="10" id="KW-0407">Ion channel</keyword>
<keyword evidence="7" id="KW-0675">Receptor</keyword>
<dbReference type="GO" id="GO:0015276">
    <property type="term" value="F:ligand-gated monoatomic ion channel activity"/>
    <property type="evidence" value="ECO:0007669"/>
    <property type="project" value="InterPro"/>
</dbReference>
<dbReference type="InterPro" id="IPR015683">
    <property type="entry name" value="Ionotropic_Glu_rcpt"/>
</dbReference>
<evidence type="ECO:0000256" key="10">
    <source>
        <dbReference type="ARBA" id="ARBA00023303"/>
    </source>
</evidence>
<evidence type="ECO:0000313" key="13">
    <source>
        <dbReference type="EMBL" id="GAX75199.1"/>
    </source>
</evidence>
<dbReference type="Proteomes" id="UP000232323">
    <property type="component" value="Unassembled WGS sequence"/>
</dbReference>
<dbReference type="Pfam" id="PF00060">
    <property type="entry name" value="Lig_chan"/>
    <property type="match status" value="1"/>
</dbReference>
<gene>
    <name evidence="13" type="ORF">CEUSTIGMA_g2643.t1</name>
</gene>
<keyword evidence="5" id="KW-0406">Ion transport</keyword>
<dbReference type="PANTHER" id="PTHR18966">
    <property type="entry name" value="IONOTROPIC GLUTAMATE RECEPTOR"/>
    <property type="match status" value="1"/>
</dbReference>
<evidence type="ECO:0000256" key="2">
    <source>
        <dbReference type="ARBA" id="ARBA00022448"/>
    </source>
</evidence>
<feature type="transmembrane region" description="Helical" evidence="11">
    <location>
        <begin position="183"/>
        <end position="209"/>
    </location>
</feature>
<dbReference type="GO" id="GO:0016020">
    <property type="term" value="C:membrane"/>
    <property type="evidence" value="ECO:0007669"/>
    <property type="project" value="UniProtKB-SubCell"/>
</dbReference>
<name>A0A250WWX1_9CHLO</name>
<keyword evidence="6 11" id="KW-0472">Membrane</keyword>
<reference evidence="13 14" key="1">
    <citation type="submission" date="2017-08" db="EMBL/GenBank/DDBJ databases">
        <title>Acidophilic green algal genome provides insights into adaptation to an acidic environment.</title>
        <authorList>
            <person name="Hirooka S."/>
            <person name="Hirose Y."/>
            <person name="Kanesaki Y."/>
            <person name="Higuchi S."/>
            <person name="Fujiwara T."/>
            <person name="Onuma R."/>
            <person name="Era A."/>
            <person name="Ohbayashi R."/>
            <person name="Uzuka A."/>
            <person name="Nozaki H."/>
            <person name="Yoshikawa H."/>
            <person name="Miyagishima S.Y."/>
        </authorList>
    </citation>
    <scope>NUCLEOTIDE SEQUENCE [LARGE SCALE GENOMIC DNA]</scope>
    <source>
        <strain evidence="13 14">NIES-2499</strain>
    </source>
</reference>
<dbReference type="SUPFAM" id="SSF53850">
    <property type="entry name" value="Periplasmic binding protein-like II"/>
    <property type="match status" value="1"/>
</dbReference>
<proteinExistence type="predicted"/>
<dbReference type="AlphaFoldDB" id="A0A250WWX1"/>
<dbReference type="STRING" id="1157962.A0A250WWX1"/>
<keyword evidence="14" id="KW-1185">Reference proteome</keyword>
<evidence type="ECO:0000256" key="1">
    <source>
        <dbReference type="ARBA" id="ARBA00004141"/>
    </source>
</evidence>
<dbReference type="OrthoDB" id="5984008at2759"/>
<feature type="domain" description="Ionotropic glutamate receptor C-terminal" evidence="12">
    <location>
        <begin position="168"/>
        <end position="234"/>
    </location>
</feature>
<accession>A0A250WWX1</accession>
<protein>
    <recommendedName>
        <fullName evidence="12">Ionotropic glutamate receptor C-terminal domain-containing protein</fullName>
    </recommendedName>
</protein>
<evidence type="ECO:0000313" key="14">
    <source>
        <dbReference type="Proteomes" id="UP000232323"/>
    </source>
</evidence>
<keyword evidence="9" id="KW-1071">Ligand-gated ion channel</keyword>
<dbReference type="Gene3D" id="1.10.287.70">
    <property type="match status" value="1"/>
</dbReference>